<dbReference type="InterPro" id="IPR051605">
    <property type="entry name" value="CstA"/>
</dbReference>
<evidence type="ECO:0000256" key="6">
    <source>
        <dbReference type="SAM" id="Phobius"/>
    </source>
</evidence>
<keyword evidence="4 6" id="KW-1133">Transmembrane helix</keyword>
<dbReference type="PANTHER" id="PTHR30252">
    <property type="entry name" value="INNER MEMBRANE PEPTIDE TRANSPORTER"/>
    <property type="match status" value="1"/>
</dbReference>
<evidence type="ECO:0000313" key="8">
    <source>
        <dbReference type="EMBL" id="GAJ09337.1"/>
    </source>
</evidence>
<dbReference type="GO" id="GO:0005886">
    <property type="term" value="C:plasma membrane"/>
    <property type="evidence" value="ECO:0007669"/>
    <property type="project" value="UniProtKB-SubCell"/>
</dbReference>
<dbReference type="Pfam" id="PF02554">
    <property type="entry name" value="CstA"/>
    <property type="match status" value="2"/>
</dbReference>
<protein>
    <recommendedName>
        <fullName evidence="7">CstA N-terminal domain-containing protein</fullName>
    </recommendedName>
</protein>
<feature type="transmembrane region" description="Helical" evidence="6">
    <location>
        <begin position="204"/>
        <end position="227"/>
    </location>
</feature>
<evidence type="ECO:0000256" key="4">
    <source>
        <dbReference type="ARBA" id="ARBA00022989"/>
    </source>
</evidence>
<keyword evidence="3 6" id="KW-0812">Transmembrane</keyword>
<gene>
    <name evidence="8" type="ORF">S12H4_45459</name>
</gene>
<evidence type="ECO:0000259" key="7">
    <source>
        <dbReference type="Pfam" id="PF02554"/>
    </source>
</evidence>
<dbReference type="AlphaFoldDB" id="X1V0I3"/>
<dbReference type="PANTHER" id="PTHR30252:SF0">
    <property type="entry name" value="PEPTIDE TRANSPORTER CSTA"/>
    <property type="match status" value="1"/>
</dbReference>
<dbReference type="EMBL" id="BARW01028109">
    <property type="protein sequence ID" value="GAJ09337.1"/>
    <property type="molecule type" value="Genomic_DNA"/>
</dbReference>
<feature type="transmembrane region" description="Helical" evidence="6">
    <location>
        <begin position="123"/>
        <end position="146"/>
    </location>
</feature>
<reference evidence="8" key="1">
    <citation type="journal article" date="2014" name="Front. Microbiol.">
        <title>High frequency of phylogenetically diverse reductive dehalogenase-homologous genes in deep subseafloor sedimentary metagenomes.</title>
        <authorList>
            <person name="Kawai M."/>
            <person name="Futagami T."/>
            <person name="Toyoda A."/>
            <person name="Takaki Y."/>
            <person name="Nishi S."/>
            <person name="Hori S."/>
            <person name="Arai W."/>
            <person name="Tsubouchi T."/>
            <person name="Morono Y."/>
            <person name="Uchiyama I."/>
            <person name="Ito T."/>
            <person name="Fujiyama A."/>
            <person name="Inagaki F."/>
            <person name="Takami H."/>
        </authorList>
    </citation>
    <scope>NUCLEOTIDE SEQUENCE</scope>
    <source>
        <strain evidence="8">Expedition CK06-06</strain>
    </source>
</reference>
<feature type="domain" description="CstA N-terminal" evidence="7">
    <location>
        <begin position="47"/>
        <end position="192"/>
    </location>
</feature>
<evidence type="ECO:0000256" key="3">
    <source>
        <dbReference type="ARBA" id="ARBA00022692"/>
    </source>
</evidence>
<feature type="transmembrane region" description="Helical" evidence="6">
    <location>
        <begin position="177"/>
        <end position="198"/>
    </location>
</feature>
<comment type="subcellular location">
    <subcellularLocation>
        <location evidence="1">Cell membrane</location>
        <topology evidence="1">Multi-pass membrane protein</topology>
    </subcellularLocation>
</comment>
<evidence type="ECO:0000256" key="1">
    <source>
        <dbReference type="ARBA" id="ARBA00004651"/>
    </source>
</evidence>
<evidence type="ECO:0000256" key="5">
    <source>
        <dbReference type="ARBA" id="ARBA00023136"/>
    </source>
</evidence>
<proteinExistence type="predicted"/>
<feature type="transmembrane region" description="Helical" evidence="6">
    <location>
        <begin position="21"/>
        <end position="40"/>
    </location>
</feature>
<sequence>GTTSKQLSSEAHVKPIGYGGMLLEGLLAVIALTTVAYLLLGDYTALLKEVGWGGVFSQGIGNFLTSLGIPLAVGMGFGGLVLSAFALTTLDTATRLCRFLFVELSEKEEGKPASIVTFVTNRYVAGIIVVVCAGALALTGTAMQIWPIFGSANQLLAGLALLAGAVWLARSGKDNKFVLYPMVFMFAVTLTALVFMFLKTLAAATWPLVIISAVLFILGIILLYLAVSRLIAVGKQKSAASV</sequence>
<feature type="transmembrane region" description="Helical" evidence="6">
    <location>
        <begin position="152"/>
        <end position="170"/>
    </location>
</feature>
<feature type="transmembrane region" description="Helical" evidence="6">
    <location>
        <begin position="60"/>
        <end position="88"/>
    </location>
</feature>
<feature type="domain" description="CstA N-terminal" evidence="7">
    <location>
        <begin position="1"/>
        <end position="46"/>
    </location>
</feature>
<dbReference type="GO" id="GO:0009267">
    <property type="term" value="P:cellular response to starvation"/>
    <property type="evidence" value="ECO:0007669"/>
    <property type="project" value="InterPro"/>
</dbReference>
<dbReference type="InterPro" id="IPR003706">
    <property type="entry name" value="CstA_N"/>
</dbReference>
<name>X1V0I3_9ZZZZ</name>
<accession>X1V0I3</accession>
<evidence type="ECO:0000256" key="2">
    <source>
        <dbReference type="ARBA" id="ARBA00022475"/>
    </source>
</evidence>
<organism evidence="8">
    <name type="scientific">marine sediment metagenome</name>
    <dbReference type="NCBI Taxonomy" id="412755"/>
    <lineage>
        <taxon>unclassified sequences</taxon>
        <taxon>metagenomes</taxon>
        <taxon>ecological metagenomes</taxon>
    </lineage>
</organism>
<comment type="caution">
    <text evidence="8">The sequence shown here is derived from an EMBL/GenBank/DDBJ whole genome shotgun (WGS) entry which is preliminary data.</text>
</comment>
<keyword evidence="5 6" id="KW-0472">Membrane</keyword>
<keyword evidence="2" id="KW-1003">Cell membrane</keyword>
<feature type="non-terminal residue" evidence="8">
    <location>
        <position position="1"/>
    </location>
</feature>